<protein>
    <submittedName>
        <fullName evidence="2">Uncharacterized protein</fullName>
    </submittedName>
</protein>
<evidence type="ECO:0000313" key="3">
    <source>
        <dbReference type="Proteomes" id="UP000275256"/>
    </source>
</evidence>
<sequence>MMKHTRSASAVAALLAVLLLLLVPSTAAAQTRAAARSAVAVTAAGSWGAVAAPVGGAPVAGRSFTASTSAFVGLSQDFDVVNLGTLPLVGHTFQIRTDPGFAGPRNPTLTVVLCPTGAWKAGRCAGGEVSLGTNTSGNFTSTVPLAPGGRYSVNVSTPWYWGAFTSTVNVSVARDHVRAATLTNN</sequence>
<keyword evidence="3" id="KW-1185">Reference proteome</keyword>
<dbReference type="RefSeq" id="WP_121899895.1">
    <property type="nucleotide sequence ID" value="NZ_REFW01000001.1"/>
</dbReference>
<feature type="chain" id="PRO_5018053821" evidence="1">
    <location>
        <begin position="30"/>
        <end position="185"/>
    </location>
</feature>
<dbReference type="EMBL" id="REFW01000001">
    <property type="protein sequence ID" value="RMB61347.1"/>
    <property type="molecule type" value="Genomic_DNA"/>
</dbReference>
<dbReference type="AlphaFoldDB" id="A0A3M0GAM4"/>
<evidence type="ECO:0000313" key="2">
    <source>
        <dbReference type="EMBL" id="RMB61347.1"/>
    </source>
</evidence>
<name>A0A3M0GAM4_9ACTN</name>
<keyword evidence="1" id="KW-0732">Signal</keyword>
<evidence type="ECO:0000256" key="1">
    <source>
        <dbReference type="SAM" id="SignalP"/>
    </source>
</evidence>
<gene>
    <name evidence="2" type="ORF">EAX62_01405</name>
</gene>
<organism evidence="2 3">
    <name type="scientific">Tessaracoccus antarcticus</name>
    <dbReference type="NCBI Taxonomy" id="2479848"/>
    <lineage>
        <taxon>Bacteria</taxon>
        <taxon>Bacillati</taxon>
        <taxon>Actinomycetota</taxon>
        <taxon>Actinomycetes</taxon>
        <taxon>Propionibacteriales</taxon>
        <taxon>Propionibacteriaceae</taxon>
        <taxon>Tessaracoccus</taxon>
    </lineage>
</organism>
<reference evidence="2 3" key="1">
    <citation type="submission" date="2018-10" db="EMBL/GenBank/DDBJ databases">
        <title>Tessaracoccus antarcticuss sp. nov., isolated from sediment.</title>
        <authorList>
            <person name="Zhou L.Y."/>
            <person name="Du Z.J."/>
        </authorList>
    </citation>
    <scope>NUCLEOTIDE SEQUENCE [LARGE SCALE GENOMIC DNA]</scope>
    <source>
        <strain evidence="2 3">JDX10</strain>
    </source>
</reference>
<accession>A0A3M0GAM4</accession>
<proteinExistence type="predicted"/>
<dbReference type="Proteomes" id="UP000275256">
    <property type="component" value="Unassembled WGS sequence"/>
</dbReference>
<comment type="caution">
    <text evidence="2">The sequence shown here is derived from an EMBL/GenBank/DDBJ whole genome shotgun (WGS) entry which is preliminary data.</text>
</comment>
<feature type="signal peptide" evidence="1">
    <location>
        <begin position="1"/>
        <end position="29"/>
    </location>
</feature>